<dbReference type="CDD" id="cd14688">
    <property type="entry name" value="bZIP_YAP"/>
    <property type="match status" value="1"/>
</dbReference>
<accession>W3WQB6</accession>
<feature type="region of interest" description="Disordered" evidence="1">
    <location>
        <begin position="1"/>
        <end position="25"/>
    </location>
</feature>
<sequence length="371" mass="41777">MRQSRPYGTSARRKRQNAEAQRTYRAKQKERLRVLEQLAVSTLAASSSDSVAVLNRFLQPATQSCDPEIRQPTSADPGASVSSQTISKNVLEFPIFFSFSRDEINKCLRIMVKEGFGLRHVVKYGLISLGYGVETSLFDQALNISSQRRIELVQLTYGRVDMEQVISCGVRLFAQLPNPPVWPSLGTLKAPCPSPPRTISLSVMTIISAQLLNMPLIGMTPDMLWNEDSESLFFKDGRAAWSARSSLDKDRGQYVIPPDLRPTANQFLVRHHPYIDLIPWPTFRANVLAAISQSPPTINEDDLCMDLANDGVRCWGNTGTSLHGRGEGMPWDSRSWEAAPWFLEKWRCLIGGEDDEISRNSAWWRTMQDMP</sequence>
<dbReference type="Proteomes" id="UP000030651">
    <property type="component" value="Unassembled WGS sequence"/>
</dbReference>
<dbReference type="RefSeq" id="XP_007838234.1">
    <property type="nucleotide sequence ID" value="XM_007840043.1"/>
</dbReference>
<dbReference type="HOGENOM" id="CLU_033726_4_3_1"/>
<evidence type="ECO:0000313" key="3">
    <source>
        <dbReference type="EMBL" id="ETS76075.1"/>
    </source>
</evidence>
<dbReference type="Pfam" id="PF11905">
    <property type="entry name" value="DUF3425"/>
    <property type="match status" value="1"/>
</dbReference>
<reference evidence="4" key="1">
    <citation type="journal article" date="2015" name="BMC Genomics">
        <title>Genomic and transcriptomic analysis of the endophytic fungus Pestalotiopsis fici reveals its lifestyle and high potential for synthesis of natural products.</title>
        <authorList>
            <person name="Wang X."/>
            <person name="Zhang X."/>
            <person name="Liu L."/>
            <person name="Xiang M."/>
            <person name="Wang W."/>
            <person name="Sun X."/>
            <person name="Che Y."/>
            <person name="Guo L."/>
            <person name="Liu G."/>
            <person name="Guo L."/>
            <person name="Wang C."/>
            <person name="Yin W.B."/>
            <person name="Stadler M."/>
            <person name="Zhang X."/>
            <person name="Liu X."/>
        </authorList>
    </citation>
    <scope>NUCLEOTIDE SEQUENCE [LARGE SCALE GENOMIC DNA]</scope>
    <source>
        <strain evidence="4">W106-1 / CGMCC3.15140</strain>
    </source>
</reference>
<name>W3WQB6_PESFW</name>
<dbReference type="eggNOG" id="ENOG502SP0F">
    <property type="taxonomic scope" value="Eukaryota"/>
</dbReference>
<feature type="domain" description="BZIP" evidence="2">
    <location>
        <begin position="12"/>
        <end position="27"/>
    </location>
</feature>
<organism evidence="3 4">
    <name type="scientific">Pestalotiopsis fici (strain W106-1 / CGMCC3.15140)</name>
    <dbReference type="NCBI Taxonomy" id="1229662"/>
    <lineage>
        <taxon>Eukaryota</taxon>
        <taxon>Fungi</taxon>
        <taxon>Dikarya</taxon>
        <taxon>Ascomycota</taxon>
        <taxon>Pezizomycotina</taxon>
        <taxon>Sordariomycetes</taxon>
        <taxon>Xylariomycetidae</taxon>
        <taxon>Amphisphaeriales</taxon>
        <taxon>Sporocadaceae</taxon>
        <taxon>Pestalotiopsis</taxon>
    </lineage>
</organism>
<dbReference type="KEGG" id="pfy:PFICI_11462"/>
<dbReference type="Gene3D" id="1.20.5.170">
    <property type="match status" value="1"/>
</dbReference>
<dbReference type="GeneID" id="19276475"/>
<dbReference type="PANTHER" id="PTHR38116">
    <property type="entry name" value="CHROMOSOME 7, WHOLE GENOME SHOTGUN SEQUENCE"/>
    <property type="match status" value="1"/>
</dbReference>
<dbReference type="EMBL" id="KI912117">
    <property type="protein sequence ID" value="ETS76075.1"/>
    <property type="molecule type" value="Genomic_DNA"/>
</dbReference>
<evidence type="ECO:0000256" key="1">
    <source>
        <dbReference type="SAM" id="MobiDB-lite"/>
    </source>
</evidence>
<gene>
    <name evidence="3" type="ORF">PFICI_11462</name>
</gene>
<proteinExistence type="predicted"/>
<dbReference type="OrthoDB" id="5973539at2759"/>
<protein>
    <recommendedName>
        <fullName evidence="2">BZIP domain-containing protein</fullName>
    </recommendedName>
</protein>
<keyword evidence="4" id="KW-1185">Reference proteome</keyword>
<dbReference type="PROSITE" id="PS00036">
    <property type="entry name" value="BZIP_BASIC"/>
    <property type="match status" value="1"/>
</dbReference>
<dbReference type="PANTHER" id="PTHR38116:SF5">
    <property type="entry name" value="BZIP DOMAIN-CONTAINING PROTEIN"/>
    <property type="match status" value="1"/>
</dbReference>
<evidence type="ECO:0000313" key="4">
    <source>
        <dbReference type="Proteomes" id="UP000030651"/>
    </source>
</evidence>
<dbReference type="InParanoid" id="W3WQB6"/>
<dbReference type="InterPro" id="IPR004827">
    <property type="entry name" value="bZIP"/>
</dbReference>
<dbReference type="AlphaFoldDB" id="W3WQB6"/>
<dbReference type="OMA" id="CTTPRER"/>
<dbReference type="InterPro" id="IPR021833">
    <property type="entry name" value="DUF3425"/>
</dbReference>
<dbReference type="GO" id="GO:0003700">
    <property type="term" value="F:DNA-binding transcription factor activity"/>
    <property type="evidence" value="ECO:0007669"/>
    <property type="project" value="InterPro"/>
</dbReference>
<evidence type="ECO:0000259" key="2">
    <source>
        <dbReference type="PROSITE" id="PS00036"/>
    </source>
</evidence>